<dbReference type="PIRSF" id="PIRSF031982">
    <property type="entry name" value="UCP031982_abhydr"/>
    <property type="match status" value="1"/>
</dbReference>
<keyword evidence="1" id="KW-0732">Signal</keyword>
<evidence type="ECO:0000256" key="1">
    <source>
        <dbReference type="SAM" id="SignalP"/>
    </source>
</evidence>
<feature type="chain" id="PRO_5013250553" description="Alpha/beta hydrolase family protein" evidence="1">
    <location>
        <begin position="18"/>
        <end position="294"/>
    </location>
</feature>
<gene>
    <name evidence="2" type="ORF">SAMN02745132_02516</name>
</gene>
<dbReference type="Proteomes" id="UP000190162">
    <property type="component" value="Unassembled WGS sequence"/>
</dbReference>
<feature type="signal peptide" evidence="1">
    <location>
        <begin position="1"/>
        <end position="17"/>
    </location>
</feature>
<dbReference type="AlphaFoldDB" id="A0A1T4UTV9"/>
<evidence type="ECO:0008006" key="4">
    <source>
        <dbReference type="Google" id="ProtNLM"/>
    </source>
</evidence>
<dbReference type="RefSeq" id="WP_078752844.1">
    <property type="nucleotide sequence ID" value="NZ_FUXU01000030.1"/>
</dbReference>
<name>A0A1T4UTV9_9GAMM</name>
<protein>
    <recommendedName>
        <fullName evidence="4">Alpha/beta hydrolase family protein</fullName>
    </recommendedName>
</protein>
<dbReference type="InterPro" id="IPR029058">
    <property type="entry name" value="AB_hydrolase_fold"/>
</dbReference>
<organism evidence="2 3">
    <name type="scientific">Enterovibrio nigricans DSM 22720</name>
    <dbReference type="NCBI Taxonomy" id="1121868"/>
    <lineage>
        <taxon>Bacteria</taxon>
        <taxon>Pseudomonadati</taxon>
        <taxon>Pseudomonadota</taxon>
        <taxon>Gammaproteobacteria</taxon>
        <taxon>Vibrionales</taxon>
        <taxon>Vibrionaceae</taxon>
        <taxon>Enterovibrio</taxon>
    </lineage>
</organism>
<keyword evidence="3" id="KW-1185">Reference proteome</keyword>
<dbReference type="SUPFAM" id="SSF53474">
    <property type="entry name" value="alpha/beta-Hydrolases"/>
    <property type="match status" value="1"/>
</dbReference>
<dbReference type="Gene3D" id="3.40.50.1820">
    <property type="entry name" value="alpha/beta hydrolase"/>
    <property type="match status" value="1"/>
</dbReference>
<dbReference type="EMBL" id="FUXU01000030">
    <property type="protein sequence ID" value="SKA56094.1"/>
    <property type="molecule type" value="Genomic_DNA"/>
</dbReference>
<accession>A0A1T4UTV9</accession>
<evidence type="ECO:0000313" key="3">
    <source>
        <dbReference type="Proteomes" id="UP000190162"/>
    </source>
</evidence>
<reference evidence="3" key="1">
    <citation type="submission" date="2017-02" db="EMBL/GenBank/DDBJ databases">
        <authorList>
            <person name="Varghese N."/>
            <person name="Submissions S."/>
        </authorList>
    </citation>
    <scope>NUCLEOTIDE SEQUENCE [LARGE SCALE GENOMIC DNA]</scope>
    <source>
        <strain evidence="3">DSM 22720</strain>
    </source>
</reference>
<dbReference type="InterPro" id="IPR016986">
    <property type="entry name" value="UCP031982_abhydr"/>
</dbReference>
<proteinExistence type="predicted"/>
<sequence>MKQLLVTLILMMCSLNAARAGSVGFTQITLHDDPNRSLNVSIWFPTEQKGYVVVAPDHPGTTTYDRTIENAAKWWQRPRDLSRVLTYMLEKSAWRGLLDTTDVTAIGHSLGGWSVLQLAGAGFDRETFKTQCTLFPNPRVCGLSDELGLSNKQLNEPERHQLVDHRVKRVVSFDLGMARSFSPMSLNGVKTPVLILAAGIDIGDLPQAQESGYLAEHIPLQNRRYKVYEQASHFSFMQLCKDGAVDLLNQEEPGDGIVCLDGKGANREALHKQIFSDVVGFIENGHRNNTNGLR</sequence>
<dbReference type="OrthoDB" id="192696at2"/>
<evidence type="ECO:0000313" key="2">
    <source>
        <dbReference type="EMBL" id="SKA56094.1"/>
    </source>
</evidence>